<comment type="caution">
    <text evidence="1">The sequence shown here is derived from an EMBL/GenBank/DDBJ whole genome shotgun (WGS) entry which is preliminary data.</text>
</comment>
<proteinExistence type="predicted"/>
<name>A0A8S9MQ88_BRACR</name>
<accession>A0A8S9MQ88</accession>
<dbReference type="AlphaFoldDB" id="A0A8S9MQ88"/>
<sequence length="94" mass="10440">MLQLMGFLLLGDNSKKLLQPDAQLEPDVRYQMFNPSLSMILSILDLSPHGFILGSLPPKGIILNALLEPDRMPVLEARRSTRARHPSPDVLPLA</sequence>
<evidence type="ECO:0000313" key="2">
    <source>
        <dbReference type="Proteomes" id="UP000712281"/>
    </source>
</evidence>
<dbReference type="Proteomes" id="UP000712281">
    <property type="component" value="Unassembled WGS sequence"/>
</dbReference>
<reference evidence="1" key="1">
    <citation type="submission" date="2019-12" db="EMBL/GenBank/DDBJ databases">
        <title>Genome sequencing and annotation of Brassica cretica.</title>
        <authorList>
            <person name="Studholme D.J."/>
            <person name="Sarris P.F."/>
        </authorList>
    </citation>
    <scope>NUCLEOTIDE SEQUENCE</scope>
    <source>
        <strain evidence="1">PFS-001/15</strain>
        <tissue evidence="1">Leaf</tissue>
    </source>
</reference>
<evidence type="ECO:0000313" key="1">
    <source>
        <dbReference type="EMBL" id="KAF2620011.1"/>
    </source>
</evidence>
<organism evidence="1 2">
    <name type="scientific">Brassica cretica</name>
    <name type="common">Mustard</name>
    <dbReference type="NCBI Taxonomy" id="69181"/>
    <lineage>
        <taxon>Eukaryota</taxon>
        <taxon>Viridiplantae</taxon>
        <taxon>Streptophyta</taxon>
        <taxon>Embryophyta</taxon>
        <taxon>Tracheophyta</taxon>
        <taxon>Spermatophyta</taxon>
        <taxon>Magnoliopsida</taxon>
        <taxon>eudicotyledons</taxon>
        <taxon>Gunneridae</taxon>
        <taxon>Pentapetalae</taxon>
        <taxon>rosids</taxon>
        <taxon>malvids</taxon>
        <taxon>Brassicales</taxon>
        <taxon>Brassicaceae</taxon>
        <taxon>Brassiceae</taxon>
        <taxon>Brassica</taxon>
    </lineage>
</organism>
<protein>
    <submittedName>
        <fullName evidence="1">Uncharacterized protein</fullName>
    </submittedName>
</protein>
<dbReference type="EMBL" id="QGKW02000007">
    <property type="protein sequence ID" value="KAF2620011.1"/>
    <property type="molecule type" value="Genomic_DNA"/>
</dbReference>
<gene>
    <name evidence="1" type="ORF">F2Q68_00040867</name>
</gene>